<proteinExistence type="inferred from homology"/>
<dbReference type="PROSITE" id="PS00584">
    <property type="entry name" value="PFKB_KINASES_2"/>
    <property type="match status" value="1"/>
</dbReference>
<evidence type="ECO:0000256" key="7">
    <source>
        <dbReference type="SAM" id="MobiDB-lite"/>
    </source>
</evidence>
<accession>A0A7W0IDP0</accession>
<dbReference type="GO" id="GO:0005524">
    <property type="term" value="F:ATP binding"/>
    <property type="evidence" value="ECO:0007669"/>
    <property type="project" value="UniProtKB-KW"/>
</dbReference>
<feature type="domain" description="Carbohydrate kinase PfkB" evidence="8">
    <location>
        <begin position="35"/>
        <end position="330"/>
    </location>
</feature>
<dbReference type="InterPro" id="IPR011611">
    <property type="entry name" value="PfkB_dom"/>
</dbReference>
<dbReference type="SUPFAM" id="SSF53613">
    <property type="entry name" value="Ribokinase-like"/>
    <property type="match status" value="1"/>
</dbReference>
<evidence type="ECO:0000256" key="1">
    <source>
        <dbReference type="ARBA" id="ARBA00010688"/>
    </source>
</evidence>
<reference evidence="9 10" key="1">
    <citation type="submission" date="2020-07" db="EMBL/GenBank/DDBJ databases">
        <title>Streptomyces isolated from Indian soil.</title>
        <authorList>
            <person name="Mandal S."/>
            <person name="Maiti P.K."/>
        </authorList>
    </citation>
    <scope>NUCLEOTIDE SEQUENCE [LARGE SCALE GENOMIC DNA]</scope>
    <source>
        <strain evidence="9 10">PSKA28</strain>
    </source>
</reference>
<name>A0A7W0IDP0_9ACTN</name>
<dbReference type="InterPro" id="IPR002173">
    <property type="entry name" value="Carboh/pur_kinase_PfkB_CS"/>
</dbReference>
<protein>
    <submittedName>
        <fullName evidence="9">Sugar kinase</fullName>
    </submittedName>
</protein>
<dbReference type="GO" id="GO:0008865">
    <property type="term" value="F:fructokinase activity"/>
    <property type="evidence" value="ECO:0007669"/>
    <property type="project" value="UniProtKB-ARBA"/>
</dbReference>
<dbReference type="PANTHER" id="PTHR43085:SF1">
    <property type="entry name" value="PSEUDOURIDINE KINASE-RELATED"/>
    <property type="match status" value="1"/>
</dbReference>
<dbReference type="EMBL" id="JACEHE010000063">
    <property type="protein sequence ID" value="MBA2951948.1"/>
    <property type="molecule type" value="Genomic_DNA"/>
</dbReference>
<dbReference type="PANTHER" id="PTHR43085">
    <property type="entry name" value="HEXOKINASE FAMILY MEMBER"/>
    <property type="match status" value="1"/>
</dbReference>
<comment type="caution">
    <text evidence="9">The sequence shown here is derived from an EMBL/GenBank/DDBJ whole genome shotgun (WGS) entry which is preliminary data.</text>
</comment>
<comment type="similarity">
    <text evidence="1 6">Belongs to the carbohydrate kinase PfkB family.</text>
</comment>
<dbReference type="Pfam" id="PF00294">
    <property type="entry name" value="PfkB"/>
    <property type="match status" value="1"/>
</dbReference>
<keyword evidence="3" id="KW-0547">Nucleotide-binding</keyword>
<organism evidence="9 10">
    <name type="scientific">Streptomyces himalayensis subsp. himalayensis</name>
    <dbReference type="NCBI Taxonomy" id="2756131"/>
    <lineage>
        <taxon>Bacteria</taxon>
        <taxon>Bacillati</taxon>
        <taxon>Actinomycetota</taxon>
        <taxon>Actinomycetes</taxon>
        <taxon>Kitasatosporales</taxon>
        <taxon>Streptomycetaceae</taxon>
        <taxon>Streptomyces</taxon>
        <taxon>Streptomyces himalayensis</taxon>
    </lineage>
</organism>
<evidence type="ECO:0000259" key="8">
    <source>
        <dbReference type="Pfam" id="PF00294"/>
    </source>
</evidence>
<evidence type="ECO:0000256" key="5">
    <source>
        <dbReference type="ARBA" id="ARBA00022840"/>
    </source>
</evidence>
<dbReference type="InterPro" id="IPR002139">
    <property type="entry name" value="Ribo/fructo_kinase"/>
</dbReference>
<evidence type="ECO:0000256" key="4">
    <source>
        <dbReference type="ARBA" id="ARBA00022777"/>
    </source>
</evidence>
<gene>
    <name evidence="9" type="ORF">H1D24_40960</name>
</gene>
<keyword evidence="2 6" id="KW-0808">Transferase</keyword>
<dbReference type="AlphaFoldDB" id="A0A7W0IDP0"/>
<evidence type="ECO:0000313" key="10">
    <source>
        <dbReference type="Proteomes" id="UP000545761"/>
    </source>
</evidence>
<dbReference type="InterPro" id="IPR050306">
    <property type="entry name" value="PfkB_Carbo_kinase"/>
</dbReference>
<keyword evidence="4 6" id="KW-0418">Kinase</keyword>
<sequence>MATWPHCASVPSRPSSPWPPQRRRPVVAELIRSGVVTVGETMALLAAERTGPLSHVPSMSVGVGGAESNVAIALRRLGVPATWIGRVGEDSFGKLVLRELRAEGLDVRGIVDPAAPTGLMVKERRTARSLGVWYYRAGSAGSRLRPEDIPEGVLAHAALLHVTGITPALSDSAADAVRHAIGLARRHGLTVSFDVNYRSKLWSREAAGKGLLDIVRACDVVFAGPEEASLFVPEEENPHTLASALCDLGPSQAVIKLGAQGCAAVIDGEQYSRPAVKVDVVDSVGAGDAFVAGYLAELLADAPPTVRLDTAVTTGGFACTVPGDWEGLPTRAELGILGSAEDVIR</sequence>
<evidence type="ECO:0000256" key="6">
    <source>
        <dbReference type="RuleBase" id="RU003704"/>
    </source>
</evidence>
<dbReference type="PRINTS" id="PR00990">
    <property type="entry name" value="RIBOKINASE"/>
</dbReference>
<dbReference type="InterPro" id="IPR029056">
    <property type="entry name" value="Ribokinase-like"/>
</dbReference>
<evidence type="ECO:0000256" key="3">
    <source>
        <dbReference type="ARBA" id="ARBA00022741"/>
    </source>
</evidence>
<keyword evidence="5" id="KW-0067">ATP-binding</keyword>
<feature type="region of interest" description="Disordered" evidence="7">
    <location>
        <begin position="1"/>
        <end position="22"/>
    </location>
</feature>
<dbReference type="Gene3D" id="3.40.1190.20">
    <property type="match status" value="1"/>
</dbReference>
<evidence type="ECO:0000313" key="9">
    <source>
        <dbReference type="EMBL" id="MBA2951948.1"/>
    </source>
</evidence>
<evidence type="ECO:0000256" key="2">
    <source>
        <dbReference type="ARBA" id="ARBA00022679"/>
    </source>
</evidence>
<dbReference type="CDD" id="cd01166">
    <property type="entry name" value="KdgK"/>
    <property type="match status" value="1"/>
</dbReference>
<dbReference type="Proteomes" id="UP000545761">
    <property type="component" value="Unassembled WGS sequence"/>
</dbReference>
<dbReference type="GO" id="GO:0006000">
    <property type="term" value="P:fructose metabolic process"/>
    <property type="evidence" value="ECO:0007669"/>
    <property type="project" value="UniProtKB-ARBA"/>
</dbReference>